<reference evidence="1 2" key="1">
    <citation type="submission" date="2019-09" db="EMBL/GenBank/DDBJ databases">
        <title>A chromosome-level genome assembly of the Chinese tupelo Nyssa sinensis.</title>
        <authorList>
            <person name="Yang X."/>
            <person name="Kang M."/>
            <person name="Yang Y."/>
            <person name="Xiong H."/>
            <person name="Wang M."/>
            <person name="Zhang Z."/>
            <person name="Wang Z."/>
            <person name="Wu H."/>
            <person name="Ma T."/>
            <person name="Liu J."/>
            <person name="Xi Z."/>
        </authorList>
    </citation>
    <scope>NUCLEOTIDE SEQUENCE [LARGE SCALE GENOMIC DNA]</scope>
    <source>
        <strain evidence="1">J267</strain>
        <tissue evidence="1">Leaf</tissue>
    </source>
</reference>
<keyword evidence="2" id="KW-1185">Reference proteome</keyword>
<organism evidence="1 2">
    <name type="scientific">Nyssa sinensis</name>
    <dbReference type="NCBI Taxonomy" id="561372"/>
    <lineage>
        <taxon>Eukaryota</taxon>
        <taxon>Viridiplantae</taxon>
        <taxon>Streptophyta</taxon>
        <taxon>Embryophyta</taxon>
        <taxon>Tracheophyta</taxon>
        <taxon>Spermatophyta</taxon>
        <taxon>Magnoliopsida</taxon>
        <taxon>eudicotyledons</taxon>
        <taxon>Gunneridae</taxon>
        <taxon>Pentapetalae</taxon>
        <taxon>asterids</taxon>
        <taxon>Cornales</taxon>
        <taxon>Nyssaceae</taxon>
        <taxon>Nyssa</taxon>
    </lineage>
</organism>
<accession>A0A5J5C6U9</accession>
<name>A0A5J5C6U9_9ASTE</name>
<sequence>MPPEVAKTCFQRWQSQASRASIASKDGRAKTSECTTSKTAFEEEPTAEINSKLQEQAAPARALFLWENPLSYTPPAVLCF</sequence>
<proteinExistence type="predicted"/>
<dbReference type="EMBL" id="CM018031">
    <property type="protein sequence ID" value="KAA8549702.1"/>
    <property type="molecule type" value="Genomic_DNA"/>
</dbReference>
<dbReference type="Proteomes" id="UP000325577">
    <property type="component" value="Linkage Group LG0"/>
</dbReference>
<dbReference type="AlphaFoldDB" id="A0A5J5C6U9"/>
<evidence type="ECO:0000313" key="1">
    <source>
        <dbReference type="EMBL" id="KAA8549702.1"/>
    </source>
</evidence>
<gene>
    <name evidence="1" type="ORF">F0562_001280</name>
</gene>
<protein>
    <submittedName>
        <fullName evidence="1">Uncharacterized protein</fullName>
    </submittedName>
</protein>
<evidence type="ECO:0000313" key="2">
    <source>
        <dbReference type="Proteomes" id="UP000325577"/>
    </source>
</evidence>